<evidence type="ECO:0000313" key="10">
    <source>
        <dbReference type="Proteomes" id="UP000003344"/>
    </source>
</evidence>
<feature type="modified residue" description="O-UMP-tyrosine" evidence="6">
    <location>
        <position position="87"/>
    </location>
</feature>
<organism evidence="9 10">
    <name type="scientific">Neisseria mucosa (strain ATCC 25996 / DSM 4631 / NCTC 10774 / M26)</name>
    <dbReference type="NCBI Taxonomy" id="546266"/>
    <lineage>
        <taxon>Bacteria</taxon>
        <taxon>Pseudomonadati</taxon>
        <taxon>Pseudomonadota</taxon>
        <taxon>Betaproteobacteria</taxon>
        <taxon>Neisseriales</taxon>
        <taxon>Neisseriaceae</taxon>
        <taxon>Neisseria</taxon>
    </lineage>
</organism>
<dbReference type="InterPro" id="IPR002332">
    <property type="entry name" value="N-reg_PII_urydylation_site"/>
</dbReference>
<name>D2ZUS5_NEIM2</name>
<keyword evidence="8" id="KW-0812">Transmembrane</keyword>
<evidence type="ECO:0000313" key="9">
    <source>
        <dbReference type="EMBL" id="EFC89081.1"/>
    </source>
</evidence>
<evidence type="ECO:0000256" key="1">
    <source>
        <dbReference type="ARBA" id="ARBA00011233"/>
    </source>
</evidence>
<comment type="caution">
    <text evidence="9">The sequence shown here is derived from an EMBL/GenBank/DDBJ whole genome shotgun (WGS) entry which is preliminary data.</text>
</comment>
<dbReference type="AlphaFoldDB" id="D2ZUS5"/>
<sequence>MMVSSEFPHRRVSVPLIVSLLLLLYLLFILFQSECAMKKIEAIIKPFKLDDVREALTEIGITGMTVSEVKGFGRQKGHTEIYRGAEYAVDFLPKVKVELIIADEDVERVIDVIIENARSGKIGDGKIFVLPVEEAIRIRTGERSEAAI</sequence>
<evidence type="ECO:0000256" key="6">
    <source>
        <dbReference type="PIRSR" id="PIRSR602187-50"/>
    </source>
</evidence>
<dbReference type="FunFam" id="3.30.70.120:FF:000001">
    <property type="entry name" value="Nitrogen regulatory protein P-II"/>
    <property type="match status" value="1"/>
</dbReference>
<dbReference type="PRINTS" id="PR00340">
    <property type="entry name" value="PIIGLNB"/>
</dbReference>
<evidence type="ECO:0000256" key="8">
    <source>
        <dbReference type="SAM" id="Phobius"/>
    </source>
</evidence>
<dbReference type="PANTHER" id="PTHR30115">
    <property type="entry name" value="NITROGEN REGULATORY PROTEIN P-II"/>
    <property type="match status" value="1"/>
</dbReference>
<dbReference type="SUPFAM" id="SSF54913">
    <property type="entry name" value="GlnB-like"/>
    <property type="match status" value="1"/>
</dbReference>
<dbReference type="EMBL" id="ACDX02000004">
    <property type="protein sequence ID" value="EFC89081.1"/>
    <property type="molecule type" value="Genomic_DNA"/>
</dbReference>
<dbReference type="GO" id="GO:0030234">
    <property type="term" value="F:enzyme regulator activity"/>
    <property type="evidence" value="ECO:0007669"/>
    <property type="project" value="InterPro"/>
</dbReference>
<dbReference type="PROSITE" id="PS00496">
    <property type="entry name" value="PII_GLNB_UMP"/>
    <property type="match status" value="1"/>
</dbReference>
<accession>D2ZUS5</accession>
<dbReference type="PANTHER" id="PTHR30115:SF11">
    <property type="entry name" value="NITROGEN REGULATORY PROTEIN P-II HOMOLOG"/>
    <property type="match status" value="1"/>
</dbReference>
<keyword evidence="5" id="KW-0804">Transcription</keyword>
<evidence type="ECO:0000256" key="4">
    <source>
        <dbReference type="ARBA" id="ARBA00023015"/>
    </source>
</evidence>
<comment type="subunit">
    <text evidence="1">Homotrimer.</text>
</comment>
<dbReference type="PROSITE" id="PS00638">
    <property type="entry name" value="PII_GLNB_CTER"/>
    <property type="match status" value="1"/>
</dbReference>
<dbReference type="Gene3D" id="3.30.70.120">
    <property type="match status" value="1"/>
</dbReference>
<evidence type="ECO:0000256" key="7">
    <source>
        <dbReference type="RuleBase" id="RU003936"/>
    </source>
</evidence>
<dbReference type="InterPro" id="IPR015867">
    <property type="entry name" value="N-reg_PII/ATP_PRibTrfase_C"/>
</dbReference>
<dbReference type="SMART" id="SM00938">
    <property type="entry name" value="P-II"/>
    <property type="match status" value="1"/>
</dbReference>
<keyword evidence="4" id="KW-0805">Transcription regulation</keyword>
<dbReference type="GO" id="GO:0006808">
    <property type="term" value="P:regulation of nitrogen utilization"/>
    <property type="evidence" value="ECO:0007669"/>
    <property type="project" value="InterPro"/>
</dbReference>
<dbReference type="eggNOG" id="COG0347">
    <property type="taxonomic scope" value="Bacteria"/>
</dbReference>
<proteinExistence type="inferred from homology"/>
<evidence type="ECO:0000256" key="2">
    <source>
        <dbReference type="ARBA" id="ARBA00022553"/>
    </source>
</evidence>
<keyword evidence="8" id="KW-0472">Membrane</keyword>
<reference evidence="9 10" key="1">
    <citation type="submission" date="2009-10" db="EMBL/GenBank/DDBJ databases">
        <authorList>
            <person name="Weinstock G."/>
            <person name="Sodergren E."/>
            <person name="Clifton S."/>
            <person name="Fulton L."/>
            <person name="Fulton B."/>
            <person name="Courtney L."/>
            <person name="Fronick C."/>
            <person name="Harrison M."/>
            <person name="Strong C."/>
            <person name="Farmer C."/>
            <person name="Delahaunty K."/>
            <person name="Markovic C."/>
            <person name="Hall O."/>
            <person name="Minx P."/>
            <person name="Tomlinson C."/>
            <person name="Mitreva M."/>
            <person name="Nelson J."/>
            <person name="Hou S."/>
            <person name="Wollam A."/>
            <person name="Pepin K.H."/>
            <person name="Johnson M."/>
            <person name="Bhonagiri V."/>
            <person name="Nash W.E."/>
            <person name="Warren W."/>
            <person name="Chinwalla A."/>
            <person name="Mardis E.R."/>
            <person name="Wilson R.K."/>
        </authorList>
    </citation>
    <scope>NUCLEOTIDE SEQUENCE [LARGE SCALE GENOMIC DNA]</scope>
    <source>
        <strain evidence="10">ATCC 25996 / DSM 4631 / NCTC 10774 / M26</strain>
    </source>
</reference>
<protein>
    <submittedName>
        <fullName evidence="9">Nitrogen regulatory protein P-II</fullName>
    </submittedName>
</protein>
<keyword evidence="2 6" id="KW-0597">Phosphoprotein</keyword>
<gene>
    <name evidence="9" type="ORF">NEIMUCOT_04365</name>
</gene>
<dbReference type="PROSITE" id="PS51343">
    <property type="entry name" value="PII_GLNB_DOM"/>
    <property type="match status" value="1"/>
</dbReference>
<feature type="transmembrane region" description="Helical" evidence="8">
    <location>
        <begin position="12"/>
        <end position="31"/>
    </location>
</feature>
<comment type="similarity">
    <text evidence="7">Belongs to the P(II) protein family.</text>
</comment>
<dbReference type="Proteomes" id="UP000003344">
    <property type="component" value="Unassembled WGS sequence"/>
</dbReference>
<dbReference type="InterPro" id="IPR011322">
    <property type="entry name" value="N-reg_PII-like_a/b"/>
</dbReference>
<dbReference type="GO" id="GO:0005524">
    <property type="term" value="F:ATP binding"/>
    <property type="evidence" value="ECO:0007669"/>
    <property type="project" value="TreeGrafter"/>
</dbReference>
<keyword evidence="8" id="KW-1133">Transmembrane helix</keyword>
<evidence type="ECO:0000256" key="3">
    <source>
        <dbReference type="ARBA" id="ARBA00022741"/>
    </source>
</evidence>
<keyword evidence="3" id="KW-0547">Nucleotide-binding</keyword>
<dbReference type="InterPro" id="IPR002187">
    <property type="entry name" value="N-reg_PII"/>
</dbReference>
<dbReference type="GO" id="GO:0005829">
    <property type="term" value="C:cytosol"/>
    <property type="evidence" value="ECO:0007669"/>
    <property type="project" value="TreeGrafter"/>
</dbReference>
<dbReference type="Pfam" id="PF00543">
    <property type="entry name" value="P-II"/>
    <property type="match status" value="1"/>
</dbReference>
<evidence type="ECO:0000256" key="5">
    <source>
        <dbReference type="ARBA" id="ARBA00023163"/>
    </source>
</evidence>
<dbReference type="InterPro" id="IPR017918">
    <property type="entry name" value="N-reg_PII_CS"/>
</dbReference>
<dbReference type="STRING" id="546266.NEIMUCOT_04365"/>